<comment type="similarity">
    <text evidence="9">Belongs to the OMP decarboxylase family.</text>
</comment>
<keyword evidence="6 9" id="KW-0456">Lyase</keyword>
<evidence type="ECO:0000256" key="8">
    <source>
        <dbReference type="PIRSR" id="PIRSR614732-2"/>
    </source>
</evidence>
<keyword evidence="4 9" id="KW-0210">Decarboxylase</keyword>
<evidence type="ECO:0000256" key="3">
    <source>
        <dbReference type="ARBA" id="ARBA00021923"/>
    </source>
</evidence>
<evidence type="ECO:0000256" key="1">
    <source>
        <dbReference type="ARBA" id="ARBA00004861"/>
    </source>
</evidence>
<feature type="binding site" evidence="8">
    <location>
        <position position="202"/>
    </location>
    <ligand>
        <name>substrate</name>
    </ligand>
</feature>
<dbReference type="UniPathway" id="UPA00070">
    <property type="reaction ID" value="UER00120"/>
</dbReference>
<comment type="pathway">
    <text evidence="1 9">Pyrimidine metabolism; UMP biosynthesis via de novo pathway; UMP from orotate: step 2/2.</text>
</comment>
<accession>A0A1V0N1L8</accession>
<keyword evidence="5 9" id="KW-0665">Pyrimidine biosynthesis</keyword>
<dbReference type="EC" id="4.1.1.23" evidence="2 9"/>
<evidence type="ECO:0000256" key="7">
    <source>
        <dbReference type="PIRSR" id="PIRSR614732-1"/>
    </source>
</evidence>
<dbReference type="InterPro" id="IPR001754">
    <property type="entry name" value="OMPdeCOase_dom"/>
</dbReference>
<dbReference type="CDD" id="cd04725">
    <property type="entry name" value="OMP_decarboxylase_like"/>
    <property type="match status" value="1"/>
</dbReference>
<dbReference type="Gene3D" id="3.20.20.70">
    <property type="entry name" value="Aldolase class I"/>
    <property type="match status" value="1"/>
</dbReference>
<dbReference type="GO" id="GO:0006207">
    <property type="term" value="P:'de novo' pyrimidine nucleobase biosynthetic process"/>
    <property type="evidence" value="ECO:0007669"/>
    <property type="project" value="InterPro"/>
</dbReference>
<evidence type="ECO:0000256" key="6">
    <source>
        <dbReference type="ARBA" id="ARBA00023239"/>
    </source>
</evidence>
<dbReference type="GO" id="GO:0004590">
    <property type="term" value="F:orotidine-5'-phosphate decarboxylase activity"/>
    <property type="evidence" value="ECO:0007669"/>
    <property type="project" value="UniProtKB-EC"/>
</dbReference>
<evidence type="ECO:0000256" key="4">
    <source>
        <dbReference type="ARBA" id="ARBA00022793"/>
    </source>
</evidence>
<gene>
    <name evidence="11" type="ORF">FAD_0080</name>
</gene>
<feature type="active site" description="For OMPdecase activity" evidence="7">
    <location>
        <position position="76"/>
    </location>
</feature>
<dbReference type="InterPro" id="IPR013785">
    <property type="entry name" value="Aldolase_TIM"/>
</dbReference>
<dbReference type="Pfam" id="PF00215">
    <property type="entry name" value="OMPdecase"/>
    <property type="match status" value="1"/>
</dbReference>
<protein>
    <recommendedName>
        <fullName evidence="3 9">Orotidine 5'-phosphate decarboxylase</fullName>
        <ecNumber evidence="2 9">4.1.1.23</ecNumber>
    </recommendedName>
</protein>
<evidence type="ECO:0000256" key="9">
    <source>
        <dbReference type="RuleBase" id="RU000512"/>
    </source>
</evidence>
<dbReference type="GO" id="GO:0005829">
    <property type="term" value="C:cytosol"/>
    <property type="evidence" value="ECO:0007669"/>
    <property type="project" value="TreeGrafter"/>
</dbReference>
<dbReference type="PANTHER" id="PTHR32119">
    <property type="entry name" value="OROTIDINE 5'-PHOSPHATE DECARBOXYLASE"/>
    <property type="match status" value="1"/>
</dbReference>
<dbReference type="NCBIfam" id="TIGR01740">
    <property type="entry name" value="pyrF"/>
    <property type="match status" value="1"/>
</dbReference>
<feature type="binding site" evidence="8">
    <location>
        <position position="48"/>
    </location>
    <ligand>
        <name>substrate</name>
    </ligand>
</feature>
<name>A0A1V0N1L8_9ARCH</name>
<sequence>MPALAYLLYMHNKYTTMESKIIFALDVYDYNTAVDLARTVGEKVFAIKINWPVILENGIKIVRDLSKYANIICDFKLADIDNTVSMITTKVKEYGGYGIISHSFTGLNSLKAVVKSAGNMKVFSVVSMSQESYLDNITEELIKISMEAGVYGLVAPGNRPYYLKKVKELSEGLKIISPGVGAQGGDIVNAMLLGSDYVIIGRSIYNSPDPLETLEGFSSSINNKLNK</sequence>
<dbReference type="PANTHER" id="PTHR32119:SF2">
    <property type="entry name" value="OROTIDINE 5'-PHOSPHATE DECARBOXYLASE"/>
    <property type="match status" value="1"/>
</dbReference>
<dbReference type="SMART" id="SM00934">
    <property type="entry name" value="OMPdecase"/>
    <property type="match status" value="1"/>
</dbReference>
<evidence type="ECO:0000313" key="11">
    <source>
        <dbReference type="EMBL" id="ARD84013.1"/>
    </source>
</evidence>
<feature type="binding site" evidence="8">
    <location>
        <position position="26"/>
    </location>
    <ligand>
        <name>substrate</name>
    </ligand>
</feature>
<dbReference type="InterPro" id="IPR014732">
    <property type="entry name" value="OMPdecase"/>
</dbReference>
<dbReference type="KEGG" id="fai:FAD_0080"/>
<proteinExistence type="inferred from homology"/>
<reference evidence="11 12" key="1">
    <citation type="submission" date="2011-10" db="EMBL/GenBank/DDBJ databases">
        <title>Metabolic and evolutionary patterns in the extreme acidophile Ferroplasma acidiphilum.</title>
        <authorList>
            <person name="Golyshina O.V."/>
            <person name="Kozyavkin S.A."/>
            <person name="Tatusov R.L."/>
            <person name="Slesarev A.I."/>
            <person name="Golyshin P.N."/>
        </authorList>
    </citation>
    <scope>NUCLEOTIDE SEQUENCE [LARGE SCALE GENOMIC DNA]</scope>
    <source>
        <strain evidence="12">Y</strain>
    </source>
</reference>
<dbReference type="PROSITE" id="PS00156">
    <property type="entry name" value="OMPDECASE"/>
    <property type="match status" value="1"/>
</dbReference>
<comment type="catalytic activity">
    <reaction evidence="9">
        <text>orotidine 5'-phosphate + H(+) = UMP + CO2</text>
        <dbReference type="Rhea" id="RHEA:11596"/>
        <dbReference type="ChEBI" id="CHEBI:15378"/>
        <dbReference type="ChEBI" id="CHEBI:16526"/>
        <dbReference type="ChEBI" id="CHEBI:57538"/>
        <dbReference type="ChEBI" id="CHEBI:57865"/>
        <dbReference type="EC" id="4.1.1.23"/>
    </reaction>
</comment>
<evidence type="ECO:0000256" key="2">
    <source>
        <dbReference type="ARBA" id="ARBA00012321"/>
    </source>
</evidence>
<dbReference type="InterPro" id="IPR018089">
    <property type="entry name" value="OMPdecase_AS"/>
</dbReference>
<dbReference type="InterPro" id="IPR011060">
    <property type="entry name" value="RibuloseP-bd_barrel"/>
</dbReference>
<evidence type="ECO:0000313" key="12">
    <source>
        <dbReference type="Proteomes" id="UP000192050"/>
    </source>
</evidence>
<feature type="domain" description="Orotidine 5'-phosphate decarboxylase" evidence="10">
    <location>
        <begin position="20"/>
        <end position="217"/>
    </location>
</feature>
<dbReference type="NCBIfam" id="NF010386">
    <property type="entry name" value="PRK13813.1"/>
    <property type="match status" value="1"/>
</dbReference>
<dbReference type="EMBL" id="CP015363">
    <property type="protein sequence ID" value="ARD84013.1"/>
    <property type="molecule type" value="Genomic_DNA"/>
</dbReference>
<dbReference type="AlphaFoldDB" id="A0A1V0N1L8"/>
<dbReference type="Proteomes" id="UP000192050">
    <property type="component" value="Chromosome"/>
</dbReference>
<dbReference type="SUPFAM" id="SSF51366">
    <property type="entry name" value="Ribulose-phoshate binding barrel"/>
    <property type="match status" value="1"/>
</dbReference>
<dbReference type="GO" id="GO:0044205">
    <property type="term" value="P:'de novo' UMP biosynthetic process"/>
    <property type="evidence" value="ECO:0007669"/>
    <property type="project" value="UniProtKB-UniPathway"/>
</dbReference>
<feature type="active site" description="For OMPdecase activity" evidence="7">
    <location>
        <position position="79"/>
    </location>
</feature>
<dbReference type="OrthoDB" id="94124at2157"/>
<evidence type="ECO:0000259" key="10">
    <source>
        <dbReference type="SMART" id="SM00934"/>
    </source>
</evidence>
<feature type="binding site" evidence="8">
    <location>
        <position position="201"/>
    </location>
    <ligand>
        <name>substrate</name>
    </ligand>
</feature>
<dbReference type="STRING" id="74969.FAD_0080"/>
<organism evidence="11 12">
    <name type="scientific">Ferroplasma acidiphilum</name>
    <dbReference type="NCBI Taxonomy" id="74969"/>
    <lineage>
        <taxon>Archaea</taxon>
        <taxon>Methanobacteriati</taxon>
        <taxon>Thermoplasmatota</taxon>
        <taxon>Thermoplasmata</taxon>
        <taxon>Thermoplasmatales</taxon>
        <taxon>Ferroplasmaceae</taxon>
        <taxon>Ferroplasma</taxon>
    </lineage>
</organism>
<feature type="active site" description="For OMPdecase activity" evidence="7">
    <location>
        <position position="74"/>
    </location>
</feature>
<evidence type="ECO:0000256" key="5">
    <source>
        <dbReference type="ARBA" id="ARBA00022975"/>
    </source>
</evidence>
<keyword evidence="12" id="KW-1185">Reference proteome</keyword>